<protein>
    <submittedName>
        <fullName evidence="2">Uncharacterized protein</fullName>
    </submittedName>
</protein>
<feature type="region of interest" description="Disordered" evidence="1">
    <location>
        <begin position="1"/>
        <end position="70"/>
    </location>
</feature>
<sequence>MENALNEPGGPNGARITGAPSSDKGESPAYVSQEMRPSRVRPRGFDRGPRSRRASGPSTPLSGSGQARPP</sequence>
<dbReference type="AlphaFoldDB" id="A0AAD7RKR5"/>
<evidence type="ECO:0000256" key="1">
    <source>
        <dbReference type="SAM" id="MobiDB-lite"/>
    </source>
</evidence>
<accession>A0AAD7RKR5</accession>
<evidence type="ECO:0000313" key="3">
    <source>
        <dbReference type="Proteomes" id="UP001221898"/>
    </source>
</evidence>
<organism evidence="2 3">
    <name type="scientific">Aldrovandia affinis</name>
    <dbReference type="NCBI Taxonomy" id="143900"/>
    <lineage>
        <taxon>Eukaryota</taxon>
        <taxon>Metazoa</taxon>
        <taxon>Chordata</taxon>
        <taxon>Craniata</taxon>
        <taxon>Vertebrata</taxon>
        <taxon>Euteleostomi</taxon>
        <taxon>Actinopterygii</taxon>
        <taxon>Neopterygii</taxon>
        <taxon>Teleostei</taxon>
        <taxon>Notacanthiformes</taxon>
        <taxon>Halosauridae</taxon>
        <taxon>Aldrovandia</taxon>
    </lineage>
</organism>
<name>A0AAD7RKR5_9TELE</name>
<reference evidence="2" key="1">
    <citation type="journal article" date="2023" name="Science">
        <title>Genome structures resolve the early diversification of teleost fishes.</title>
        <authorList>
            <person name="Parey E."/>
            <person name="Louis A."/>
            <person name="Montfort J."/>
            <person name="Bouchez O."/>
            <person name="Roques C."/>
            <person name="Iampietro C."/>
            <person name="Lluch J."/>
            <person name="Castinel A."/>
            <person name="Donnadieu C."/>
            <person name="Desvignes T."/>
            <person name="Floi Bucao C."/>
            <person name="Jouanno E."/>
            <person name="Wen M."/>
            <person name="Mejri S."/>
            <person name="Dirks R."/>
            <person name="Jansen H."/>
            <person name="Henkel C."/>
            <person name="Chen W.J."/>
            <person name="Zahm M."/>
            <person name="Cabau C."/>
            <person name="Klopp C."/>
            <person name="Thompson A.W."/>
            <person name="Robinson-Rechavi M."/>
            <person name="Braasch I."/>
            <person name="Lecointre G."/>
            <person name="Bobe J."/>
            <person name="Postlethwait J.H."/>
            <person name="Berthelot C."/>
            <person name="Roest Crollius H."/>
            <person name="Guiguen Y."/>
        </authorList>
    </citation>
    <scope>NUCLEOTIDE SEQUENCE</scope>
    <source>
        <strain evidence="2">NC1722</strain>
    </source>
</reference>
<keyword evidence="3" id="KW-1185">Reference proteome</keyword>
<evidence type="ECO:0000313" key="2">
    <source>
        <dbReference type="EMBL" id="KAJ8385937.1"/>
    </source>
</evidence>
<proteinExistence type="predicted"/>
<dbReference type="Proteomes" id="UP001221898">
    <property type="component" value="Unassembled WGS sequence"/>
</dbReference>
<gene>
    <name evidence="2" type="ORF">AAFF_G00178990</name>
</gene>
<comment type="caution">
    <text evidence="2">The sequence shown here is derived from an EMBL/GenBank/DDBJ whole genome shotgun (WGS) entry which is preliminary data.</text>
</comment>
<feature type="compositionally biased region" description="Polar residues" evidence="1">
    <location>
        <begin position="59"/>
        <end position="70"/>
    </location>
</feature>
<dbReference type="EMBL" id="JAINUG010000238">
    <property type="protein sequence ID" value="KAJ8385937.1"/>
    <property type="molecule type" value="Genomic_DNA"/>
</dbReference>